<feature type="region of interest" description="Disordered" evidence="9">
    <location>
        <begin position="351"/>
        <end position="487"/>
    </location>
</feature>
<keyword evidence="12" id="KW-1185">Reference proteome</keyword>
<dbReference type="GO" id="GO:0005524">
    <property type="term" value="F:ATP binding"/>
    <property type="evidence" value="ECO:0007669"/>
    <property type="project" value="UniProtKB-KW"/>
</dbReference>
<dbReference type="PROSITE" id="PS00108">
    <property type="entry name" value="PROTEIN_KINASE_ST"/>
    <property type="match status" value="1"/>
</dbReference>
<keyword evidence="6" id="KW-0067">ATP-binding</keyword>
<dbReference type="EC" id="2.7.11.1" evidence="1"/>
<dbReference type="AlphaFoldDB" id="A0A919IYN3"/>
<dbReference type="FunFam" id="1.10.510.10:FF:000021">
    <property type="entry name" value="Serine/threonine protein kinase"/>
    <property type="match status" value="1"/>
</dbReference>
<dbReference type="PANTHER" id="PTHR43289:SF6">
    <property type="entry name" value="SERINE_THREONINE-PROTEIN KINASE NEKL-3"/>
    <property type="match status" value="1"/>
</dbReference>
<evidence type="ECO:0000256" key="4">
    <source>
        <dbReference type="ARBA" id="ARBA00022741"/>
    </source>
</evidence>
<reference evidence="11" key="1">
    <citation type="submission" date="2021-01" db="EMBL/GenBank/DDBJ databases">
        <title>Whole genome shotgun sequence of Actinoplanes ferrugineus NBRC 15555.</title>
        <authorList>
            <person name="Komaki H."/>
            <person name="Tamura T."/>
        </authorList>
    </citation>
    <scope>NUCLEOTIDE SEQUENCE</scope>
    <source>
        <strain evidence="11">NBRC 15555</strain>
    </source>
</reference>
<evidence type="ECO:0000256" key="8">
    <source>
        <dbReference type="ARBA" id="ARBA00048679"/>
    </source>
</evidence>
<evidence type="ECO:0000256" key="2">
    <source>
        <dbReference type="ARBA" id="ARBA00022527"/>
    </source>
</evidence>
<feature type="domain" description="Protein kinase" evidence="10">
    <location>
        <begin position="12"/>
        <end position="269"/>
    </location>
</feature>
<evidence type="ECO:0000256" key="7">
    <source>
        <dbReference type="ARBA" id="ARBA00047899"/>
    </source>
</evidence>
<comment type="catalytic activity">
    <reaction evidence="8">
        <text>L-seryl-[protein] + ATP = O-phospho-L-seryl-[protein] + ADP + H(+)</text>
        <dbReference type="Rhea" id="RHEA:17989"/>
        <dbReference type="Rhea" id="RHEA-COMP:9863"/>
        <dbReference type="Rhea" id="RHEA-COMP:11604"/>
        <dbReference type="ChEBI" id="CHEBI:15378"/>
        <dbReference type="ChEBI" id="CHEBI:29999"/>
        <dbReference type="ChEBI" id="CHEBI:30616"/>
        <dbReference type="ChEBI" id="CHEBI:83421"/>
        <dbReference type="ChEBI" id="CHEBI:456216"/>
        <dbReference type="EC" id="2.7.11.1"/>
    </reaction>
</comment>
<gene>
    <name evidence="11" type="ORF">Afe05nite_27050</name>
</gene>
<organism evidence="11 12">
    <name type="scientific">Paractinoplanes ferrugineus</name>
    <dbReference type="NCBI Taxonomy" id="113564"/>
    <lineage>
        <taxon>Bacteria</taxon>
        <taxon>Bacillati</taxon>
        <taxon>Actinomycetota</taxon>
        <taxon>Actinomycetes</taxon>
        <taxon>Micromonosporales</taxon>
        <taxon>Micromonosporaceae</taxon>
        <taxon>Paractinoplanes</taxon>
    </lineage>
</organism>
<evidence type="ECO:0000256" key="3">
    <source>
        <dbReference type="ARBA" id="ARBA00022679"/>
    </source>
</evidence>
<dbReference type="RefSeq" id="WP_239117796.1">
    <property type="nucleotide sequence ID" value="NZ_BAAABP010000039.1"/>
</dbReference>
<comment type="catalytic activity">
    <reaction evidence="7">
        <text>L-threonyl-[protein] + ATP = O-phospho-L-threonyl-[protein] + ADP + H(+)</text>
        <dbReference type="Rhea" id="RHEA:46608"/>
        <dbReference type="Rhea" id="RHEA-COMP:11060"/>
        <dbReference type="Rhea" id="RHEA-COMP:11605"/>
        <dbReference type="ChEBI" id="CHEBI:15378"/>
        <dbReference type="ChEBI" id="CHEBI:30013"/>
        <dbReference type="ChEBI" id="CHEBI:30616"/>
        <dbReference type="ChEBI" id="CHEBI:61977"/>
        <dbReference type="ChEBI" id="CHEBI:456216"/>
        <dbReference type="EC" id="2.7.11.1"/>
    </reaction>
</comment>
<keyword evidence="3" id="KW-0808">Transferase</keyword>
<feature type="compositionally biased region" description="Polar residues" evidence="9">
    <location>
        <begin position="380"/>
        <end position="391"/>
    </location>
</feature>
<name>A0A919IYN3_9ACTN</name>
<evidence type="ECO:0000256" key="6">
    <source>
        <dbReference type="ARBA" id="ARBA00022840"/>
    </source>
</evidence>
<keyword evidence="5" id="KW-0418">Kinase</keyword>
<dbReference type="InterPro" id="IPR008271">
    <property type="entry name" value="Ser/Thr_kinase_AS"/>
</dbReference>
<dbReference type="InterPro" id="IPR011009">
    <property type="entry name" value="Kinase-like_dom_sf"/>
</dbReference>
<proteinExistence type="predicted"/>
<keyword evidence="4" id="KW-0547">Nucleotide-binding</keyword>
<dbReference type="PANTHER" id="PTHR43289">
    <property type="entry name" value="MITOGEN-ACTIVATED PROTEIN KINASE KINASE KINASE 20-RELATED"/>
    <property type="match status" value="1"/>
</dbReference>
<evidence type="ECO:0000256" key="9">
    <source>
        <dbReference type="SAM" id="MobiDB-lite"/>
    </source>
</evidence>
<dbReference type="SMART" id="SM00220">
    <property type="entry name" value="S_TKc"/>
    <property type="match status" value="1"/>
</dbReference>
<dbReference type="Proteomes" id="UP000598174">
    <property type="component" value="Unassembled WGS sequence"/>
</dbReference>
<dbReference type="GO" id="GO:0004674">
    <property type="term" value="F:protein serine/threonine kinase activity"/>
    <property type="evidence" value="ECO:0007669"/>
    <property type="project" value="UniProtKB-KW"/>
</dbReference>
<feature type="compositionally biased region" description="Gly residues" evidence="9">
    <location>
        <begin position="430"/>
        <end position="472"/>
    </location>
</feature>
<evidence type="ECO:0000256" key="1">
    <source>
        <dbReference type="ARBA" id="ARBA00012513"/>
    </source>
</evidence>
<accession>A0A919IYN3</accession>
<dbReference type="FunFam" id="3.30.200.20:FF:000035">
    <property type="entry name" value="Serine/threonine protein kinase Stk1"/>
    <property type="match status" value="1"/>
</dbReference>
<dbReference type="Gene3D" id="3.30.200.20">
    <property type="entry name" value="Phosphorylase Kinase, domain 1"/>
    <property type="match status" value="1"/>
</dbReference>
<feature type="compositionally biased region" description="Low complexity" evidence="9">
    <location>
        <begin position="392"/>
        <end position="406"/>
    </location>
</feature>
<evidence type="ECO:0000259" key="10">
    <source>
        <dbReference type="PROSITE" id="PS50011"/>
    </source>
</evidence>
<dbReference type="Gene3D" id="1.10.510.10">
    <property type="entry name" value="Transferase(Phosphotransferase) domain 1"/>
    <property type="match status" value="1"/>
</dbReference>
<keyword evidence="2" id="KW-0723">Serine/threonine-protein kinase</keyword>
<dbReference type="SUPFAM" id="SSF56112">
    <property type="entry name" value="Protein kinase-like (PK-like)"/>
    <property type="match status" value="1"/>
</dbReference>
<dbReference type="Pfam" id="PF00069">
    <property type="entry name" value="Pkinase"/>
    <property type="match status" value="1"/>
</dbReference>
<dbReference type="PROSITE" id="PS50011">
    <property type="entry name" value="PROTEIN_KINASE_DOM"/>
    <property type="match status" value="1"/>
</dbReference>
<evidence type="ECO:0000256" key="5">
    <source>
        <dbReference type="ARBA" id="ARBA00022777"/>
    </source>
</evidence>
<dbReference type="EMBL" id="BOMM01000021">
    <property type="protein sequence ID" value="GIE10865.1"/>
    <property type="molecule type" value="Genomic_DNA"/>
</dbReference>
<feature type="compositionally biased region" description="Low complexity" evidence="9">
    <location>
        <begin position="352"/>
        <end position="370"/>
    </location>
</feature>
<comment type="caution">
    <text evidence="11">The sequence shown here is derived from an EMBL/GenBank/DDBJ whole genome shotgun (WGS) entry which is preliminary data.</text>
</comment>
<dbReference type="InterPro" id="IPR000719">
    <property type="entry name" value="Prot_kinase_dom"/>
</dbReference>
<dbReference type="CDD" id="cd14014">
    <property type="entry name" value="STKc_PknB_like"/>
    <property type="match status" value="1"/>
</dbReference>
<sequence>MPHPGEILGDRYRLDDRIAAGGMGEVWQATDTVLGRDVAVKTLHAGRAGDSGFQTRFKHEARAMAVLHHPGVADVYDYGQSGPDAYIVMAKVNGQALNHRIAEHGRLSAAETMSIVAQAGRALEAAHQAGIVHRDVKPGNLIIQPDGTVVLVDFGVARSAESAELTGAKEVVGTALYIAPEQVSKDSTGPSADVYALGVVAYHCLAGNPPFMADNPLTVALAHVSEEPPALPADVPPAVAALVMTAMAKDPADRFGSAAAMSDAAELALAAEAADAGPHTTAVLAATPAPAPRSAPVSGHTSVLPAVAGAGVAGGGSRRRTAMLAALGLVVLGTAVAVFAFADPDGLPGTPAPASTVPARSSSAATAPAAEKNSDKRGNDNQPAQNVKTKQSAPAESAAPSSAPSEKPTTKATTGAPERTTTAPDAPTQTGGGDQGDNGTGEGTGSGDNNTGGGAAGNNSGSGGGTGGGSGGSADEAAVTQDITAAP</sequence>
<evidence type="ECO:0000313" key="11">
    <source>
        <dbReference type="EMBL" id="GIE10865.1"/>
    </source>
</evidence>
<protein>
    <recommendedName>
        <fullName evidence="1">non-specific serine/threonine protein kinase</fullName>
        <ecNumber evidence="1">2.7.11.1</ecNumber>
    </recommendedName>
</protein>
<evidence type="ECO:0000313" key="12">
    <source>
        <dbReference type="Proteomes" id="UP000598174"/>
    </source>
</evidence>
<dbReference type="GO" id="GO:0045717">
    <property type="term" value="P:negative regulation of fatty acid biosynthetic process"/>
    <property type="evidence" value="ECO:0007669"/>
    <property type="project" value="UniProtKB-ARBA"/>
</dbReference>